<sequence length="86" mass="8065">MRELTINEVNFIAAAGDFSYAELGGAVAAGAVGGAMTGAMAGGVGAGPGAVAGAVIGGAAYTAGKMVESMLGGNKQTSTNNPADSN</sequence>
<evidence type="ECO:0000313" key="2">
    <source>
        <dbReference type="EMBL" id="SUI66621.1"/>
    </source>
</evidence>
<dbReference type="EMBL" id="VOUQ01000002">
    <property type="protein sequence ID" value="TXE36171.1"/>
    <property type="molecule type" value="Genomic_DNA"/>
</dbReference>
<dbReference type="EMBL" id="LFJS01000012">
    <property type="protein sequence ID" value="KMU52148.1"/>
    <property type="molecule type" value="Genomic_DNA"/>
</dbReference>
<dbReference type="Proteomes" id="UP000254765">
    <property type="component" value="Unassembled WGS sequence"/>
</dbReference>
<dbReference type="STRING" id="273526.SMDB11_1570"/>
<evidence type="ECO:0000313" key="5">
    <source>
        <dbReference type="Proteomes" id="UP000254765"/>
    </source>
</evidence>
<dbReference type="Proteomes" id="UP000037482">
    <property type="component" value="Unassembled WGS sequence"/>
</dbReference>
<proteinExistence type="predicted"/>
<accession>A0A0P0QEL3</accession>
<evidence type="ECO:0000313" key="6">
    <source>
        <dbReference type="Proteomes" id="UP000321126"/>
    </source>
</evidence>
<dbReference type="AlphaFoldDB" id="A0A0P0QEL3"/>
<evidence type="ECO:0008006" key="7">
    <source>
        <dbReference type="Google" id="ProtNLM"/>
    </source>
</evidence>
<dbReference type="Proteomes" id="UP000321126">
    <property type="component" value="Unassembled WGS sequence"/>
</dbReference>
<gene>
    <name evidence="1" type="ORF">AB868_02902</name>
    <name evidence="3" type="ORF">FOT62_04090</name>
    <name evidence="2" type="ORF">NCTC10211_04077</name>
</gene>
<organism evidence="3 6">
    <name type="scientific">Serratia marcescens</name>
    <dbReference type="NCBI Taxonomy" id="615"/>
    <lineage>
        <taxon>Bacteria</taxon>
        <taxon>Pseudomonadati</taxon>
        <taxon>Pseudomonadota</taxon>
        <taxon>Gammaproteobacteria</taxon>
        <taxon>Enterobacterales</taxon>
        <taxon>Yersiniaceae</taxon>
        <taxon>Serratia</taxon>
    </lineage>
</organism>
<reference evidence="1 4" key="1">
    <citation type="submission" date="2015-06" db="EMBL/GenBank/DDBJ databases">
        <title>Draft Genome of Serratia marcescens Strain AH0650_Sm1.</title>
        <authorList>
            <person name="Wan Y."/>
            <person name="Gorrie C."/>
            <person name="Holt K."/>
        </authorList>
    </citation>
    <scope>NUCLEOTIDE SEQUENCE [LARGE SCALE GENOMIC DNA]</scope>
    <source>
        <strain evidence="1 4">AH0650_Sm1</strain>
    </source>
</reference>
<evidence type="ECO:0000313" key="1">
    <source>
        <dbReference type="EMBL" id="KMU52148.1"/>
    </source>
</evidence>
<dbReference type="EMBL" id="UGYK01000002">
    <property type="protein sequence ID" value="SUI66621.1"/>
    <property type="molecule type" value="Genomic_DNA"/>
</dbReference>
<reference evidence="3 6" key="3">
    <citation type="submission" date="2019-07" db="EMBL/GenBank/DDBJ databases">
        <title>Serratia strains were isolated from fresh produce.</title>
        <authorList>
            <person name="Cho G.-S."/>
            <person name="Stein M."/>
            <person name="Lee W."/>
            <person name="Suh S.H."/>
            <person name="Franz C.M.A.P."/>
        </authorList>
    </citation>
    <scope>NUCLEOTIDE SEQUENCE [LARGE SCALE GENOMIC DNA]</scope>
    <source>
        <strain evidence="3 6">S16</strain>
    </source>
</reference>
<dbReference type="RefSeq" id="WP_016927848.1">
    <property type="nucleotide sequence ID" value="NZ_AP019009.1"/>
</dbReference>
<accession>A0A3E2EKM1</accession>
<dbReference type="GeneID" id="87004736"/>
<protein>
    <recommendedName>
        <fullName evidence="7">Bacteriocin</fullName>
    </recommendedName>
</protein>
<reference evidence="2 5" key="2">
    <citation type="submission" date="2018-06" db="EMBL/GenBank/DDBJ databases">
        <authorList>
            <consortium name="Pathogen Informatics"/>
            <person name="Doyle S."/>
        </authorList>
    </citation>
    <scope>NUCLEOTIDE SEQUENCE [LARGE SCALE GENOMIC DNA]</scope>
    <source>
        <strain evidence="2 5">NCTC10211</strain>
    </source>
</reference>
<evidence type="ECO:0000313" key="4">
    <source>
        <dbReference type="Proteomes" id="UP000037482"/>
    </source>
</evidence>
<accession>A0A656VNW8</accession>
<name>A0A0P0QEL3_SERMA</name>
<evidence type="ECO:0000313" key="3">
    <source>
        <dbReference type="EMBL" id="TXE36171.1"/>
    </source>
</evidence>